<comment type="caution">
    <text evidence="2">The sequence shown here is derived from an EMBL/GenBank/DDBJ whole genome shotgun (WGS) entry which is preliminary data.</text>
</comment>
<dbReference type="Proteomes" id="UP000598996">
    <property type="component" value="Unassembled WGS sequence"/>
</dbReference>
<proteinExistence type="predicted"/>
<keyword evidence="3" id="KW-1185">Reference proteome</keyword>
<feature type="region of interest" description="Disordered" evidence="1">
    <location>
        <begin position="1"/>
        <end position="45"/>
    </location>
</feature>
<evidence type="ECO:0000313" key="2">
    <source>
        <dbReference type="EMBL" id="MBL7252761.1"/>
    </source>
</evidence>
<evidence type="ECO:0000313" key="3">
    <source>
        <dbReference type="Proteomes" id="UP000598996"/>
    </source>
</evidence>
<evidence type="ECO:0000256" key="1">
    <source>
        <dbReference type="SAM" id="MobiDB-lite"/>
    </source>
</evidence>
<reference evidence="2 3" key="1">
    <citation type="submission" date="2021-01" db="EMBL/GenBank/DDBJ databases">
        <title>Actinoplanes sp. nov. LDG1-01 isolated from lichen.</title>
        <authorList>
            <person name="Saeng-In P."/>
            <person name="Phongsopitanun W."/>
            <person name="Kanchanasin P."/>
            <person name="Yuki M."/>
            <person name="Kudo T."/>
            <person name="Ohkuma M."/>
            <person name="Tanasupawat S."/>
        </authorList>
    </citation>
    <scope>NUCLEOTIDE SEQUENCE [LARGE SCALE GENOMIC DNA]</scope>
    <source>
        <strain evidence="2 3">LDG1-01</strain>
    </source>
</reference>
<organism evidence="2 3">
    <name type="scientific">Paractinoplanes lichenicola</name>
    <dbReference type="NCBI Taxonomy" id="2802976"/>
    <lineage>
        <taxon>Bacteria</taxon>
        <taxon>Bacillati</taxon>
        <taxon>Actinomycetota</taxon>
        <taxon>Actinomycetes</taxon>
        <taxon>Micromonosporales</taxon>
        <taxon>Micromonosporaceae</taxon>
        <taxon>Paractinoplanes</taxon>
    </lineage>
</organism>
<name>A0ABS1VDK1_9ACTN</name>
<sequence length="104" mass="11065">MGKGRRADTVVEEIPEVDPLPNSQDGPGLGGPDLTAERFDASDPRTGVQAGVALEKRDWGTQISFAVSNLSGPRRCQLVIVHTDGTKEPLVSWNVDQALGIGSR</sequence>
<protein>
    <submittedName>
        <fullName evidence="2">Uncharacterized protein</fullName>
    </submittedName>
</protein>
<dbReference type="RefSeq" id="WP_202989119.1">
    <property type="nucleotide sequence ID" value="NZ_JAENHO010000001.1"/>
</dbReference>
<gene>
    <name evidence="2" type="ORF">JKJ07_00380</name>
</gene>
<dbReference type="EMBL" id="JAENHO010000001">
    <property type="protein sequence ID" value="MBL7252761.1"/>
    <property type="molecule type" value="Genomic_DNA"/>
</dbReference>
<accession>A0ABS1VDK1</accession>